<evidence type="ECO:0000256" key="6">
    <source>
        <dbReference type="SAM" id="Phobius"/>
    </source>
</evidence>
<keyword evidence="2 6" id="KW-0812">Transmembrane</keyword>
<evidence type="ECO:0000313" key="7">
    <source>
        <dbReference type="EMBL" id="RRD06323.1"/>
    </source>
</evidence>
<evidence type="ECO:0000256" key="4">
    <source>
        <dbReference type="ARBA" id="ARBA00023136"/>
    </source>
</evidence>
<dbReference type="Proteomes" id="UP000280819">
    <property type="component" value="Unassembled WGS sequence"/>
</dbReference>
<feature type="compositionally biased region" description="Basic and acidic residues" evidence="5">
    <location>
        <begin position="315"/>
        <end position="337"/>
    </location>
</feature>
<gene>
    <name evidence="7" type="ORF">EII34_04205</name>
</gene>
<dbReference type="EMBL" id="RQZG01000003">
    <property type="protein sequence ID" value="RRD06323.1"/>
    <property type="molecule type" value="Genomic_DNA"/>
</dbReference>
<feature type="region of interest" description="Disordered" evidence="5">
    <location>
        <begin position="315"/>
        <end position="360"/>
    </location>
</feature>
<evidence type="ECO:0000256" key="3">
    <source>
        <dbReference type="ARBA" id="ARBA00022989"/>
    </source>
</evidence>
<comment type="caution">
    <text evidence="7">The sequence shown here is derived from an EMBL/GenBank/DDBJ whole genome shotgun (WGS) entry which is preliminary data.</text>
</comment>
<proteinExistence type="predicted"/>
<feature type="region of interest" description="Disordered" evidence="5">
    <location>
        <begin position="1"/>
        <end position="50"/>
    </location>
</feature>
<feature type="transmembrane region" description="Helical" evidence="6">
    <location>
        <begin position="55"/>
        <end position="75"/>
    </location>
</feature>
<dbReference type="GO" id="GO:0016020">
    <property type="term" value="C:membrane"/>
    <property type="evidence" value="ECO:0007669"/>
    <property type="project" value="UniProtKB-SubCell"/>
</dbReference>
<evidence type="ECO:0008006" key="9">
    <source>
        <dbReference type="Google" id="ProtNLM"/>
    </source>
</evidence>
<comment type="subcellular location">
    <subcellularLocation>
        <location evidence="1">Membrane</location>
        <topology evidence="1">Single-pass membrane protein</topology>
    </subcellularLocation>
</comment>
<dbReference type="PANTHER" id="PTHR30168">
    <property type="entry name" value="PUTATIVE MEMBRANE PROTEIN YPFJ"/>
    <property type="match status" value="1"/>
</dbReference>
<evidence type="ECO:0000256" key="2">
    <source>
        <dbReference type="ARBA" id="ARBA00022692"/>
    </source>
</evidence>
<evidence type="ECO:0000256" key="1">
    <source>
        <dbReference type="ARBA" id="ARBA00004167"/>
    </source>
</evidence>
<dbReference type="AlphaFoldDB" id="A0A3P1TCV0"/>
<dbReference type="OrthoDB" id="9774900at2"/>
<organism evidence="7 8">
    <name type="scientific">Arachnia propionica</name>
    <dbReference type="NCBI Taxonomy" id="1750"/>
    <lineage>
        <taxon>Bacteria</taxon>
        <taxon>Bacillati</taxon>
        <taxon>Actinomycetota</taxon>
        <taxon>Actinomycetes</taxon>
        <taxon>Propionibacteriales</taxon>
        <taxon>Propionibacteriaceae</taxon>
        <taxon>Arachnia</taxon>
    </lineage>
</organism>
<keyword evidence="4 6" id="KW-0472">Membrane</keyword>
<dbReference type="PANTHER" id="PTHR30168:SF0">
    <property type="entry name" value="INNER MEMBRANE PROTEIN"/>
    <property type="match status" value="1"/>
</dbReference>
<evidence type="ECO:0000256" key="5">
    <source>
        <dbReference type="SAM" id="MobiDB-lite"/>
    </source>
</evidence>
<evidence type="ECO:0000313" key="8">
    <source>
        <dbReference type="Proteomes" id="UP000280819"/>
    </source>
</evidence>
<protein>
    <recommendedName>
        <fullName evidence="9">Metalloprotease</fullName>
    </recommendedName>
</protein>
<dbReference type="RefSeq" id="WP_124843231.1">
    <property type="nucleotide sequence ID" value="NZ_JAUNKP010000056.1"/>
</dbReference>
<dbReference type="InterPro" id="IPR007343">
    <property type="entry name" value="Uncharacterised_pept_Zn_put"/>
</dbReference>
<accession>A0A3P1TCV0</accession>
<reference evidence="7 8" key="1">
    <citation type="submission" date="2018-11" db="EMBL/GenBank/DDBJ databases">
        <title>Genomes From Bacteria Associated with the Canine Oral Cavity: a Test Case for Automated Genome-Based Taxonomic Assignment.</title>
        <authorList>
            <person name="Coil D.A."/>
            <person name="Jospin G."/>
            <person name="Darling A.E."/>
            <person name="Wallis C."/>
            <person name="Davis I.J."/>
            <person name="Harris S."/>
            <person name="Eisen J.A."/>
            <person name="Holcombe L.J."/>
            <person name="O'Flynn C."/>
        </authorList>
    </citation>
    <scope>NUCLEOTIDE SEQUENCE [LARGE SCALE GENOMIC DNA]</scope>
    <source>
        <strain evidence="7 8">OH887_COT-365</strain>
    </source>
</reference>
<name>A0A3P1TCV0_9ACTN</name>
<keyword evidence="3 6" id="KW-1133">Transmembrane helix</keyword>
<sequence>MMHPPLTPQGGFRPTPYGFQPGAQWSPVGQGFPPPRYHGAPPPWQQHPPRRSSTGLLVALVVASAALLGVMLLILTDSQGSTVDVQYQNEDYEVPPVSDNPPDFHIPDTETEARKYLEDNPLYDITLPSPVRCEIQLSDKQKKSDAALEEELQSYMNCLTRVWGPALEEAGFIPITPKVTVVPSGSPFQSKCEVEAGPNAFFCLLDQRIFLNQEVAESLAEGGPQARSMFHLIIAHEYGHAVQGRAGILGAGLRLQYHATSEKEVLDISRRKEVQADALAGLALNSLGHSLGVTDKDRQEISEMLYEIGDDQLRRRAGLDPDQEGDHGRGENRRMWGERGLNSADVGVSNSFVAPSSEVR</sequence>
<dbReference type="Pfam" id="PF04228">
    <property type="entry name" value="Zn_peptidase"/>
    <property type="match status" value="1"/>
</dbReference>
<feature type="compositionally biased region" description="Pro residues" evidence="5">
    <location>
        <begin position="32"/>
        <end position="46"/>
    </location>
</feature>